<name>A0A8S1ZHL0_ARAAE</name>
<reference evidence="6" key="1">
    <citation type="submission" date="2021-01" db="EMBL/GenBank/DDBJ databases">
        <authorList>
            <person name="Bezrukov I."/>
        </authorList>
    </citation>
    <scope>NUCLEOTIDE SEQUENCE</scope>
</reference>
<dbReference type="Proteomes" id="UP000682877">
    <property type="component" value="Chromosome 1"/>
</dbReference>
<evidence type="ECO:0000256" key="4">
    <source>
        <dbReference type="ARBA" id="ARBA00023239"/>
    </source>
</evidence>
<keyword evidence="2" id="KW-0479">Metal-binding</keyword>
<dbReference type="InterPro" id="IPR008949">
    <property type="entry name" value="Isoprenoid_synthase_dom_sf"/>
</dbReference>
<keyword evidence="4" id="KW-0456">Lyase</keyword>
<dbReference type="SUPFAM" id="SSF48576">
    <property type="entry name" value="Terpenoid synthases"/>
    <property type="match status" value="1"/>
</dbReference>
<evidence type="ECO:0000256" key="1">
    <source>
        <dbReference type="ARBA" id="ARBA00001936"/>
    </source>
</evidence>
<dbReference type="EMBL" id="LR999451">
    <property type="protein sequence ID" value="CAE5959164.1"/>
    <property type="molecule type" value="Genomic_DNA"/>
</dbReference>
<evidence type="ECO:0000256" key="3">
    <source>
        <dbReference type="ARBA" id="ARBA00022842"/>
    </source>
</evidence>
<dbReference type="GO" id="GO:0016114">
    <property type="term" value="P:terpenoid biosynthetic process"/>
    <property type="evidence" value="ECO:0007669"/>
    <property type="project" value="InterPro"/>
</dbReference>
<comment type="cofactor">
    <cofactor evidence="1">
        <name>Mn(2+)</name>
        <dbReference type="ChEBI" id="CHEBI:29035"/>
    </cofactor>
</comment>
<evidence type="ECO:0000256" key="2">
    <source>
        <dbReference type="ARBA" id="ARBA00022723"/>
    </source>
</evidence>
<accession>A0A8S1ZHL0</accession>
<dbReference type="PANTHER" id="PTHR31225:SF93">
    <property type="entry name" value="ALPHA-HUMULENE_(-)-(E)-BETA-CARYOPHYLLENE SYNTHASE"/>
    <property type="match status" value="1"/>
</dbReference>
<proteinExistence type="predicted"/>
<dbReference type="Gene3D" id="1.10.600.10">
    <property type="entry name" value="Farnesyl Diphosphate Synthase"/>
    <property type="match status" value="1"/>
</dbReference>
<dbReference type="PANTHER" id="PTHR31225">
    <property type="entry name" value="OS04G0344100 PROTEIN-RELATED"/>
    <property type="match status" value="1"/>
</dbReference>
<dbReference type="Pfam" id="PF03936">
    <property type="entry name" value="Terpene_synth_C"/>
    <property type="match status" value="1"/>
</dbReference>
<dbReference type="GO" id="GO:0010333">
    <property type="term" value="F:terpene synthase activity"/>
    <property type="evidence" value="ECO:0007669"/>
    <property type="project" value="InterPro"/>
</dbReference>
<sequence length="167" mass="19275">MGRSSHLPTFDDYIEVGIVSSAMRFLGMLRVVALEDCNENQTTEWFESKPKTLQAYCVLYRLENDICSYEDEMRIGEVANGVNCYMKQYGVTKVLAVSEIKKMIRDDYKIVMEECLMTKCVSRPVLVRCLNMVRLIKLYYTEGDGFTNPHGKLKDLISSMFFHPLPL</sequence>
<keyword evidence="7" id="KW-1185">Reference proteome</keyword>
<evidence type="ECO:0000259" key="5">
    <source>
        <dbReference type="Pfam" id="PF03936"/>
    </source>
</evidence>
<dbReference type="InterPro" id="IPR050148">
    <property type="entry name" value="Terpene_synthase-like"/>
</dbReference>
<gene>
    <name evidence="6" type="ORF">AARE701A_LOCUS2708</name>
</gene>
<evidence type="ECO:0000313" key="7">
    <source>
        <dbReference type="Proteomes" id="UP000682877"/>
    </source>
</evidence>
<keyword evidence="3" id="KW-0460">Magnesium</keyword>
<dbReference type="InterPro" id="IPR005630">
    <property type="entry name" value="Terpene_synthase_metal-bd"/>
</dbReference>
<feature type="domain" description="Terpene synthase metal-binding" evidence="5">
    <location>
        <begin position="3"/>
        <end position="109"/>
    </location>
</feature>
<protein>
    <recommendedName>
        <fullName evidence="5">Terpene synthase metal-binding domain-containing protein</fullName>
    </recommendedName>
</protein>
<organism evidence="6 7">
    <name type="scientific">Arabidopsis arenosa</name>
    <name type="common">Sand rock-cress</name>
    <name type="synonym">Cardaminopsis arenosa</name>
    <dbReference type="NCBI Taxonomy" id="38785"/>
    <lineage>
        <taxon>Eukaryota</taxon>
        <taxon>Viridiplantae</taxon>
        <taxon>Streptophyta</taxon>
        <taxon>Embryophyta</taxon>
        <taxon>Tracheophyta</taxon>
        <taxon>Spermatophyta</taxon>
        <taxon>Magnoliopsida</taxon>
        <taxon>eudicotyledons</taxon>
        <taxon>Gunneridae</taxon>
        <taxon>Pentapetalae</taxon>
        <taxon>rosids</taxon>
        <taxon>malvids</taxon>
        <taxon>Brassicales</taxon>
        <taxon>Brassicaceae</taxon>
        <taxon>Camelineae</taxon>
        <taxon>Arabidopsis</taxon>
    </lineage>
</organism>
<dbReference type="AlphaFoldDB" id="A0A8S1ZHL0"/>
<evidence type="ECO:0000313" key="6">
    <source>
        <dbReference type="EMBL" id="CAE5959164.1"/>
    </source>
</evidence>
<dbReference type="GO" id="GO:0000287">
    <property type="term" value="F:magnesium ion binding"/>
    <property type="evidence" value="ECO:0007669"/>
    <property type="project" value="InterPro"/>
</dbReference>